<reference evidence="3" key="1">
    <citation type="journal article" date="2014" name="Int. J. Syst. Evol. Microbiol.">
        <title>Complete genome sequence of Corynebacterium casei LMG S-19264T (=DSM 44701T), isolated from a smear-ripened cheese.</title>
        <authorList>
            <consortium name="US DOE Joint Genome Institute (JGI-PGF)"/>
            <person name="Walter F."/>
            <person name="Albersmeier A."/>
            <person name="Kalinowski J."/>
            <person name="Ruckert C."/>
        </authorList>
    </citation>
    <scope>NUCLEOTIDE SEQUENCE</scope>
    <source>
        <strain evidence="3">CGMCC 4.7308</strain>
    </source>
</reference>
<protein>
    <submittedName>
        <fullName evidence="3">NADP-dependent aryl-alcohol dehydrogenase</fullName>
    </submittedName>
</protein>
<dbReference type="GO" id="GO:0016491">
    <property type="term" value="F:oxidoreductase activity"/>
    <property type="evidence" value="ECO:0007669"/>
    <property type="project" value="UniProtKB-KW"/>
</dbReference>
<organism evidence="3 4">
    <name type="scientific">Nakamurella endophytica</name>
    <dbReference type="NCBI Taxonomy" id="1748367"/>
    <lineage>
        <taxon>Bacteria</taxon>
        <taxon>Bacillati</taxon>
        <taxon>Actinomycetota</taxon>
        <taxon>Actinomycetes</taxon>
        <taxon>Nakamurellales</taxon>
        <taxon>Nakamurellaceae</taxon>
        <taxon>Nakamurella</taxon>
    </lineage>
</organism>
<dbReference type="AlphaFoldDB" id="A0A917WFQ6"/>
<proteinExistence type="predicted"/>
<evidence type="ECO:0000256" key="1">
    <source>
        <dbReference type="ARBA" id="ARBA00023002"/>
    </source>
</evidence>
<evidence type="ECO:0000259" key="2">
    <source>
        <dbReference type="Pfam" id="PF00248"/>
    </source>
</evidence>
<dbReference type="InterPro" id="IPR036812">
    <property type="entry name" value="NAD(P)_OxRdtase_dom_sf"/>
</dbReference>
<reference evidence="3" key="2">
    <citation type="submission" date="2020-09" db="EMBL/GenBank/DDBJ databases">
        <authorList>
            <person name="Sun Q."/>
            <person name="Zhou Y."/>
        </authorList>
    </citation>
    <scope>NUCLEOTIDE SEQUENCE</scope>
    <source>
        <strain evidence="3">CGMCC 4.7308</strain>
    </source>
</reference>
<dbReference type="PANTHER" id="PTHR43364:SF6">
    <property type="entry name" value="OXIDOREDUCTASE-RELATED"/>
    <property type="match status" value="1"/>
</dbReference>
<evidence type="ECO:0000313" key="3">
    <source>
        <dbReference type="EMBL" id="GGL98706.1"/>
    </source>
</evidence>
<dbReference type="RefSeq" id="WP_188941195.1">
    <property type="nucleotide sequence ID" value="NZ_BMNA01000003.1"/>
</dbReference>
<name>A0A917WFQ6_9ACTN</name>
<dbReference type="InterPro" id="IPR023210">
    <property type="entry name" value="NADP_OxRdtase_dom"/>
</dbReference>
<dbReference type="Gene3D" id="3.20.20.100">
    <property type="entry name" value="NADP-dependent oxidoreductase domain"/>
    <property type="match status" value="1"/>
</dbReference>
<dbReference type="SUPFAM" id="SSF51430">
    <property type="entry name" value="NAD(P)-linked oxidoreductase"/>
    <property type="match status" value="1"/>
</dbReference>
<dbReference type="FunFam" id="3.20.20.100:FF:000004">
    <property type="entry name" value="Oxidoreductase, aldo/keto reductase"/>
    <property type="match status" value="1"/>
</dbReference>
<accession>A0A917WFQ6</accession>
<keyword evidence="1" id="KW-0560">Oxidoreductase</keyword>
<feature type="domain" description="NADP-dependent oxidoreductase" evidence="2">
    <location>
        <begin position="13"/>
        <end position="306"/>
    </location>
</feature>
<dbReference type="InterPro" id="IPR020471">
    <property type="entry name" value="AKR"/>
</dbReference>
<keyword evidence="4" id="KW-1185">Reference proteome</keyword>
<comment type="caution">
    <text evidence="3">The sequence shown here is derived from an EMBL/GenBank/DDBJ whole genome shotgun (WGS) entry which is preliminary data.</text>
</comment>
<sequence length="314" mass="33649">MIRLGTSDLEVSPLCLGGTVLGWTADEQRSTAVLDAYTEAGGNFLDTADMYSSWVPGHSGGESEETIGRWMQLRGNRDGLVVATKVGKMPGLQGTSSSVTARAVEDSLRRLRTDRIDLYYVHFDDTAVPVEETLSGLDTLVRQGKVRYVGASNFTADRLAESLAASDRNGWVRYVAVQQEYNLLHRTEFESGMASVLAEHGLSNVPHTALAKGFLTGKYRPGLTVDSHRAADNESRLDARGLAVLAALDRIADAHRTTVAAVALAWLAAQPSTASPIASARRVEQLADLLPVAELRLTGTELESLSAAGSVPAR</sequence>
<dbReference type="Pfam" id="PF00248">
    <property type="entry name" value="Aldo_ket_red"/>
    <property type="match status" value="1"/>
</dbReference>
<dbReference type="GO" id="GO:0005829">
    <property type="term" value="C:cytosol"/>
    <property type="evidence" value="ECO:0007669"/>
    <property type="project" value="TreeGrafter"/>
</dbReference>
<dbReference type="InterPro" id="IPR050523">
    <property type="entry name" value="AKR_Detox_Biosynth"/>
</dbReference>
<gene>
    <name evidence="3" type="ORF">GCM10011594_18240</name>
</gene>
<dbReference type="EMBL" id="BMNA01000003">
    <property type="protein sequence ID" value="GGL98706.1"/>
    <property type="molecule type" value="Genomic_DNA"/>
</dbReference>
<dbReference type="PRINTS" id="PR00069">
    <property type="entry name" value="ALDKETRDTASE"/>
</dbReference>
<evidence type="ECO:0000313" key="4">
    <source>
        <dbReference type="Proteomes" id="UP000655208"/>
    </source>
</evidence>
<dbReference type="PANTHER" id="PTHR43364">
    <property type="entry name" value="NADH-SPECIFIC METHYLGLYOXAL REDUCTASE-RELATED"/>
    <property type="match status" value="1"/>
</dbReference>
<dbReference type="Proteomes" id="UP000655208">
    <property type="component" value="Unassembled WGS sequence"/>
</dbReference>